<dbReference type="SUPFAM" id="SSF100910">
    <property type="entry name" value="Chemosensory protein Csp2"/>
    <property type="match status" value="2"/>
</dbReference>
<proteinExistence type="predicted"/>
<name>A0AAV8Z8V4_9CUCU</name>
<dbReference type="InterPro" id="IPR005055">
    <property type="entry name" value="A10/PebIII"/>
</dbReference>
<evidence type="ECO:0000313" key="2">
    <source>
        <dbReference type="EMBL" id="KAJ8960214.1"/>
    </source>
</evidence>
<keyword evidence="3" id="KW-1185">Reference proteome</keyword>
<dbReference type="Gene3D" id="1.10.2080.10">
    <property type="entry name" value="Insect odorant-binding protein A10/Ejaculatory bulb-specific protein 3"/>
    <property type="match status" value="2"/>
</dbReference>
<evidence type="ECO:0008006" key="4">
    <source>
        <dbReference type="Google" id="ProtNLM"/>
    </source>
</evidence>
<dbReference type="PANTHER" id="PTHR11257">
    <property type="entry name" value="CHEMOSENSORY PROTEIN-RELATED"/>
    <property type="match status" value="1"/>
</dbReference>
<dbReference type="AlphaFoldDB" id="A0AAV8Z8V4"/>
<dbReference type="Proteomes" id="UP001162162">
    <property type="component" value="Unassembled WGS sequence"/>
</dbReference>
<evidence type="ECO:0000313" key="3">
    <source>
        <dbReference type="Proteomes" id="UP001162162"/>
    </source>
</evidence>
<dbReference type="PANTHER" id="PTHR11257:SF12">
    <property type="entry name" value="EJACULATORY BULB-SPECIFIC PROTEIN 3-RELATED"/>
    <property type="match status" value="1"/>
</dbReference>
<dbReference type="EMBL" id="JAPWTK010000009">
    <property type="protein sequence ID" value="KAJ8960214.1"/>
    <property type="molecule type" value="Genomic_DNA"/>
</dbReference>
<protein>
    <recommendedName>
        <fullName evidence="4">Chemosensory protein</fullName>
    </recommendedName>
</protein>
<gene>
    <name evidence="2" type="ORF">NQ318_003938</name>
</gene>
<reference evidence="2" key="1">
    <citation type="journal article" date="2023" name="Insect Mol. Biol.">
        <title>Genome sequencing provides insights into the evolution of gene families encoding plant cell wall-degrading enzymes in longhorned beetles.</title>
        <authorList>
            <person name="Shin N.R."/>
            <person name="Okamura Y."/>
            <person name="Kirsch R."/>
            <person name="Pauchet Y."/>
        </authorList>
    </citation>
    <scope>NUCLEOTIDE SEQUENCE</scope>
    <source>
        <strain evidence="2">AMC_N1</strain>
    </source>
</reference>
<organism evidence="2 3">
    <name type="scientific">Aromia moschata</name>
    <dbReference type="NCBI Taxonomy" id="1265417"/>
    <lineage>
        <taxon>Eukaryota</taxon>
        <taxon>Metazoa</taxon>
        <taxon>Ecdysozoa</taxon>
        <taxon>Arthropoda</taxon>
        <taxon>Hexapoda</taxon>
        <taxon>Insecta</taxon>
        <taxon>Pterygota</taxon>
        <taxon>Neoptera</taxon>
        <taxon>Endopterygota</taxon>
        <taxon>Coleoptera</taxon>
        <taxon>Polyphaga</taxon>
        <taxon>Cucujiformia</taxon>
        <taxon>Chrysomeloidea</taxon>
        <taxon>Cerambycidae</taxon>
        <taxon>Cerambycinae</taxon>
        <taxon>Callichromatini</taxon>
        <taxon>Aromia</taxon>
    </lineage>
</organism>
<dbReference type="Pfam" id="PF03392">
    <property type="entry name" value="OS-D"/>
    <property type="match status" value="2"/>
</dbReference>
<comment type="caution">
    <text evidence="2">The sequence shown here is derived from an EMBL/GenBank/DDBJ whole genome shotgun (WGS) entry which is preliminary data.</text>
</comment>
<dbReference type="InterPro" id="IPR036682">
    <property type="entry name" value="OS_D_A10/PebIII_sf"/>
</dbReference>
<sequence>MRSLAVIVFVAVVGVAVCQKYTTKYDNVDLDEILKSDRLLKNYLDCLLDKGNCTPDGRELKKNIADALQISVWGDEKYTTKFDNVDIEEILHSERLLKNYVNCLLDRGSCTADAKELKKVIPDALNTGCSKCNDMQKQGAKRVIRFLIDNRREWWAELVAKYDPEGTFKEKYEAEWIQAGLPPQ</sequence>
<feature type="signal peptide" evidence="1">
    <location>
        <begin position="1"/>
        <end position="18"/>
    </location>
</feature>
<keyword evidence="1" id="KW-0732">Signal</keyword>
<feature type="chain" id="PRO_5043675941" description="Chemosensory protein" evidence="1">
    <location>
        <begin position="19"/>
        <end position="184"/>
    </location>
</feature>
<accession>A0AAV8Z8V4</accession>
<evidence type="ECO:0000256" key="1">
    <source>
        <dbReference type="SAM" id="SignalP"/>
    </source>
</evidence>